<sequence>MQFEDAEQDVWCPNCRRLMVPLSSYEPTALDTSPGIDQPDAYDFALGIWDTKIELSLIATIIGYPRFWLKRWRVRRLKWKWLPNFPQTLVCPACLTVLPRKGEI</sequence>
<gene>
    <name evidence="1" type="ORF">M2350_002289</name>
</gene>
<protein>
    <submittedName>
        <fullName evidence="1">Uncharacterized protein</fullName>
    </submittedName>
</protein>
<proteinExistence type="predicted"/>
<accession>A0ABT2EPL5</accession>
<comment type="caution">
    <text evidence="1">The sequence shown here is derived from an EMBL/GenBank/DDBJ whole genome shotgun (WGS) entry which is preliminary data.</text>
</comment>
<keyword evidence="2" id="KW-1185">Reference proteome</keyword>
<name>A0ABT2EPL5_9BACT</name>
<dbReference type="RefSeq" id="WP_259096784.1">
    <property type="nucleotide sequence ID" value="NZ_CP130454.1"/>
</dbReference>
<organism evidence="1 2">
    <name type="scientific">Candidatus Fervidibacter sacchari</name>
    <dbReference type="NCBI Taxonomy" id="1448929"/>
    <lineage>
        <taxon>Bacteria</taxon>
        <taxon>Candidatus Fervidibacterota</taxon>
        <taxon>Candidatus Fervidibacter</taxon>
    </lineage>
</organism>
<evidence type="ECO:0000313" key="2">
    <source>
        <dbReference type="Proteomes" id="UP001204798"/>
    </source>
</evidence>
<evidence type="ECO:0000313" key="1">
    <source>
        <dbReference type="EMBL" id="MCS3919872.1"/>
    </source>
</evidence>
<reference evidence="1 2" key="1">
    <citation type="submission" date="2022-08" db="EMBL/GenBank/DDBJ databases">
        <title>Bacterial and archaeal communities from various locations to study Microbial Dark Matter (Phase II).</title>
        <authorList>
            <person name="Stepanauskas R."/>
        </authorList>
    </citation>
    <scope>NUCLEOTIDE SEQUENCE [LARGE SCALE GENOMIC DNA]</scope>
    <source>
        <strain evidence="1 2">PD1</strain>
    </source>
</reference>
<dbReference type="Proteomes" id="UP001204798">
    <property type="component" value="Unassembled WGS sequence"/>
</dbReference>
<dbReference type="EMBL" id="JANUCP010000004">
    <property type="protein sequence ID" value="MCS3919872.1"/>
    <property type="molecule type" value="Genomic_DNA"/>
</dbReference>